<comment type="subcellular location">
    <subcellularLocation>
        <location evidence="1">Cell outer membrane</location>
    </subcellularLocation>
</comment>
<dbReference type="InterPro" id="IPR011990">
    <property type="entry name" value="TPR-like_helical_dom_sf"/>
</dbReference>
<gene>
    <name evidence="6" type="ORF">SDC9_184955</name>
</gene>
<organism evidence="6">
    <name type="scientific">bioreactor metagenome</name>
    <dbReference type="NCBI Taxonomy" id="1076179"/>
    <lineage>
        <taxon>unclassified sequences</taxon>
        <taxon>metagenomes</taxon>
        <taxon>ecological metagenomes</taxon>
    </lineage>
</organism>
<dbReference type="SUPFAM" id="SSF48452">
    <property type="entry name" value="TPR-like"/>
    <property type="match status" value="1"/>
</dbReference>
<evidence type="ECO:0000256" key="1">
    <source>
        <dbReference type="ARBA" id="ARBA00004442"/>
    </source>
</evidence>
<feature type="domain" description="RagB/SusD" evidence="5">
    <location>
        <begin position="2"/>
        <end position="113"/>
    </location>
</feature>
<evidence type="ECO:0000313" key="6">
    <source>
        <dbReference type="EMBL" id="MPN37437.1"/>
    </source>
</evidence>
<comment type="caution">
    <text evidence="6">The sequence shown here is derived from an EMBL/GenBank/DDBJ whole genome shotgun (WGS) entry which is preliminary data.</text>
</comment>
<proteinExistence type="predicted"/>
<dbReference type="Pfam" id="PF07980">
    <property type="entry name" value="SusD_RagB"/>
    <property type="match status" value="1"/>
</dbReference>
<protein>
    <recommendedName>
        <fullName evidence="5">RagB/SusD domain-containing protein</fullName>
    </recommendedName>
</protein>
<evidence type="ECO:0000256" key="2">
    <source>
        <dbReference type="ARBA" id="ARBA00022729"/>
    </source>
</evidence>
<evidence type="ECO:0000256" key="4">
    <source>
        <dbReference type="ARBA" id="ARBA00023237"/>
    </source>
</evidence>
<dbReference type="Gene3D" id="1.25.40.390">
    <property type="match status" value="1"/>
</dbReference>
<sequence>MIRYRAGLPGLTDEEVSNPEVLRGIILKERFIEFALEGRRYHDQRRWKRLEDDYQPFEGMNVEALKSQPDMFFKRTRIFHPNVRRNYDRRLYFFPIPTSDTDKNPNLIQNPGW</sequence>
<accession>A0A645HEH3</accession>
<dbReference type="GO" id="GO:0009279">
    <property type="term" value="C:cell outer membrane"/>
    <property type="evidence" value="ECO:0007669"/>
    <property type="project" value="UniProtKB-SubCell"/>
</dbReference>
<keyword evidence="4" id="KW-0998">Cell outer membrane</keyword>
<evidence type="ECO:0000259" key="5">
    <source>
        <dbReference type="Pfam" id="PF07980"/>
    </source>
</evidence>
<name>A0A645HEH3_9ZZZZ</name>
<dbReference type="InterPro" id="IPR012944">
    <property type="entry name" value="SusD_RagB_dom"/>
</dbReference>
<evidence type="ECO:0000256" key="3">
    <source>
        <dbReference type="ARBA" id="ARBA00023136"/>
    </source>
</evidence>
<reference evidence="6" key="1">
    <citation type="submission" date="2019-08" db="EMBL/GenBank/DDBJ databases">
        <authorList>
            <person name="Kucharzyk K."/>
            <person name="Murdoch R.W."/>
            <person name="Higgins S."/>
            <person name="Loffler F."/>
        </authorList>
    </citation>
    <scope>NUCLEOTIDE SEQUENCE</scope>
</reference>
<keyword evidence="2" id="KW-0732">Signal</keyword>
<dbReference type="AlphaFoldDB" id="A0A645HEH3"/>
<keyword evidence="3" id="KW-0472">Membrane</keyword>
<dbReference type="EMBL" id="VSSQ01092090">
    <property type="protein sequence ID" value="MPN37437.1"/>
    <property type="molecule type" value="Genomic_DNA"/>
</dbReference>